<evidence type="ECO:0000256" key="2">
    <source>
        <dbReference type="SAM" id="Phobius"/>
    </source>
</evidence>
<evidence type="ECO:0000256" key="1">
    <source>
        <dbReference type="SAM" id="MobiDB-lite"/>
    </source>
</evidence>
<gene>
    <name evidence="3" type="ORF">SHERM_24989</name>
</gene>
<protein>
    <submittedName>
        <fullName evidence="3">Uncharacterized protein</fullName>
    </submittedName>
</protein>
<sequence length="313" mass="34339">MKDLQLQTPQREPASAIRRPKSATDFSKNLRKASKKKLSPAFKAVSGDESAVLESLKEASEVSDDNPFAESVEASKKKPSPAFKAVSGDESAVLKFLKEVSEVSDDNPFPESVENFIALMDPMGTPSSNKVDISNLSSPVLSQFSVVTSDNLVTLNASDTKCENSGADSNKEEVSDLTSPVLSQFSVVTSDNLVTLNASDTKCENPGADSTPDEIKSVEAELVIKHLMEARIQFLKSKNVGSSKKILEALIKIIIEEFNGVMYEESGWLEKIFLSKKAIMVFCSLVMGIWVVLMFWFFNLQYEQSQFRGPTPT</sequence>
<dbReference type="OrthoDB" id="1063472at2759"/>
<feature type="region of interest" description="Disordered" evidence="1">
    <location>
        <begin position="56"/>
        <end position="81"/>
    </location>
</feature>
<keyword evidence="2" id="KW-0472">Membrane</keyword>
<organism evidence="3 4">
    <name type="scientific">Striga hermonthica</name>
    <name type="common">Purple witchweed</name>
    <name type="synonym">Buchnera hermonthica</name>
    <dbReference type="NCBI Taxonomy" id="68872"/>
    <lineage>
        <taxon>Eukaryota</taxon>
        <taxon>Viridiplantae</taxon>
        <taxon>Streptophyta</taxon>
        <taxon>Embryophyta</taxon>
        <taxon>Tracheophyta</taxon>
        <taxon>Spermatophyta</taxon>
        <taxon>Magnoliopsida</taxon>
        <taxon>eudicotyledons</taxon>
        <taxon>Gunneridae</taxon>
        <taxon>Pentapetalae</taxon>
        <taxon>asterids</taxon>
        <taxon>lamiids</taxon>
        <taxon>Lamiales</taxon>
        <taxon>Orobanchaceae</taxon>
        <taxon>Buchnereae</taxon>
        <taxon>Striga</taxon>
    </lineage>
</organism>
<keyword evidence="4" id="KW-1185">Reference proteome</keyword>
<evidence type="ECO:0000313" key="3">
    <source>
        <dbReference type="EMBL" id="CAA0829414.1"/>
    </source>
</evidence>
<evidence type="ECO:0000313" key="4">
    <source>
        <dbReference type="Proteomes" id="UP001153555"/>
    </source>
</evidence>
<feature type="compositionally biased region" description="Polar residues" evidence="1">
    <location>
        <begin position="1"/>
        <end position="10"/>
    </location>
</feature>
<feature type="transmembrane region" description="Helical" evidence="2">
    <location>
        <begin position="278"/>
        <end position="298"/>
    </location>
</feature>
<comment type="caution">
    <text evidence="3">The sequence shown here is derived from an EMBL/GenBank/DDBJ whole genome shotgun (WGS) entry which is preliminary data.</text>
</comment>
<keyword evidence="2" id="KW-0812">Transmembrane</keyword>
<feature type="region of interest" description="Disordered" evidence="1">
    <location>
        <begin position="1"/>
        <end position="32"/>
    </location>
</feature>
<keyword evidence="2" id="KW-1133">Transmembrane helix</keyword>
<reference evidence="3" key="1">
    <citation type="submission" date="2019-12" db="EMBL/GenBank/DDBJ databases">
        <authorList>
            <person name="Scholes J."/>
        </authorList>
    </citation>
    <scope>NUCLEOTIDE SEQUENCE</scope>
</reference>
<dbReference type="AlphaFoldDB" id="A0A9N7NEZ7"/>
<accession>A0A9N7NEZ7</accession>
<proteinExistence type="predicted"/>
<name>A0A9N7NEZ7_STRHE</name>
<dbReference type="EMBL" id="CACSLK010027773">
    <property type="protein sequence ID" value="CAA0829414.1"/>
    <property type="molecule type" value="Genomic_DNA"/>
</dbReference>
<dbReference type="Proteomes" id="UP001153555">
    <property type="component" value="Unassembled WGS sequence"/>
</dbReference>